<reference evidence="4 5" key="1">
    <citation type="submission" date="2015-01" db="EMBL/GenBank/DDBJ databases">
        <title>The Genome Sequence of Fonsecaea multimorphosa CBS 102226.</title>
        <authorList>
            <consortium name="The Broad Institute Genomics Platform"/>
            <person name="Cuomo C."/>
            <person name="de Hoog S."/>
            <person name="Gorbushina A."/>
            <person name="Stielow B."/>
            <person name="Teixiera M."/>
            <person name="Abouelleil A."/>
            <person name="Chapman S.B."/>
            <person name="Priest M."/>
            <person name="Young S.K."/>
            <person name="Wortman J."/>
            <person name="Nusbaum C."/>
            <person name="Birren B."/>
        </authorList>
    </citation>
    <scope>NUCLEOTIDE SEQUENCE [LARGE SCALE GENOMIC DNA]</scope>
    <source>
        <strain evidence="4 5">CBS 102226</strain>
    </source>
</reference>
<dbReference type="GeneID" id="27714423"/>
<dbReference type="InterPro" id="IPR026832">
    <property type="entry name" value="Asteroid"/>
</dbReference>
<evidence type="ECO:0000256" key="1">
    <source>
        <dbReference type="ARBA" id="ARBA00007398"/>
    </source>
</evidence>
<dbReference type="SUPFAM" id="SSF88723">
    <property type="entry name" value="PIN domain-like"/>
    <property type="match status" value="1"/>
</dbReference>
<dbReference type="Pfam" id="PF12813">
    <property type="entry name" value="XPG_I_2"/>
    <property type="match status" value="1"/>
</dbReference>
<gene>
    <name evidence="4" type="ORF">Z520_08677</name>
</gene>
<proteinExistence type="inferred from homology"/>
<dbReference type="InterPro" id="IPR029060">
    <property type="entry name" value="PIN-like_dom_sf"/>
</dbReference>
<evidence type="ECO:0000313" key="4">
    <source>
        <dbReference type="EMBL" id="KIX95557.1"/>
    </source>
</evidence>
<dbReference type="EMBL" id="KN848081">
    <property type="protein sequence ID" value="KIX95557.1"/>
    <property type="molecule type" value="Genomic_DNA"/>
</dbReference>
<accession>A0A0D2JQC7</accession>
<feature type="compositionally biased region" description="Basic and acidic residues" evidence="2">
    <location>
        <begin position="593"/>
        <end position="609"/>
    </location>
</feature>
<dbReference type="CDD" id="cd18675">
    <property type="entry name" value="PIN_SpAst1-like"/>
    <property type="match status" value="1"/>
</dbReference>
<feature type="domain" description="Asteroid" evidence="3">
    <location>
        <begin position="161"/>
        <end position="397"/>
    </location>
</feature>
<evidence type="ECO:0000313" key="5">
    <source>
        <dbReference type="Proteomes" id="UP000053411"/>
    </source>
</evidence>
<dbReference type="Gene3D" id="3.40.50.1010">
    <property type="entry name" value="5'-nuclease"/>
    <property type="match status" value="1"/>
</dbReference>
<dbReference type="Proteomes" id="UP000053411">
    <property type="component" value="Unassembled WGS sequence"/>
</dbReference>
<dbReference type="InterPro" id="IPR039436">
    <property type="entry name" value="Asteroid_dom"/>
</dbReference>
<keyword evidence="5" id="KW-1185">Reference proteome</keyword>
<organism evidence="4 5">
    <name type="scientific">Fonsecaea multimorphosa CBS 102226</name>
    <dbReference type="NCBI Taxonomy" id="1442371"/>
    <lineage>
        <taxon>Eukaryota</taxon>
        <taxon>Fungi</taxon>
        <taxon>Dikarya</taxon>
        <taxon>Ascomycota</taxon>
        <taxon>Pezizomycotina</taxon>
        <taxon>Eurotiomycetes</taxon>
        <taxon>Chaetothyriomycetidae</taxon>
        <taxon>Chaetothyriales</taxon>
        <taxon>Herpotrichiellaceae</taxon>
        <taxon>Fonsecaea</taxon>
    </lineage>
</organism>
<evidence type="ECO:0000256" key="2">
    <source>
        <dbReference type="SAM" id="MobiDB-lite"/>
    </source>
</evidence>
<sequence>MGISRLSQDLSPYADHVVLGTSPQTPLPPEATIIKDLIVDGPSLVYWVYNRLVAYQRLNSPTSAALPPTYLEINNTLHHMLNDFQAHGVNIQHIFFDGGLPASKRKVRFERMEKLRQQLETYRKLYPEFPPVAALPGPLDLEKMLWDTPVLSTRRSILPAPPFMVASAIESLSTSDWKDRVHVVPGEADAFCALAAQQSVPVVAVLTNDSDLSVHDLGPNGRVVLLHSLENKQRRPHKESYISALSLDPKLVANRMKVSSLLGFGFERFLDSGASFAIIQQRARDSSRLERLQDEYRVFAEPFIPTPPLSMHPFSRLENIDPRTAEIVSNLEDPPHIYLTPLLEDPQRDSSWSYGAKIRQLAYSLLLMTSPSIAMRKSSHVVESARKGQRIISVSVACLQHSEITEQAAELLQLLEAYISGPNCSPTVPDGSMLLEWYSLAVYLIQQEKFRLGKPPPTLQQILRLLGLGSTPQIPHRAPMRVTWDDIHLLSNIHAVLYSIRILSQITEYLVNPPEEFPARTTISELAQCDDISRLTNNIRLKLSALPPIEKLFLDIPNLRAQLSKQDLEKQSSEITLFNRLLNPSSGDDQMDEHDTSDAAQGRDFKDEYWTTTTSKKKRKRKSEWQGNPETITERRRNGFDLLPEEPG</sequence>
<dbReference type="VEuPathDB" id="FungiDB:Z520_08677"/>
<dbReference type="STRING" id="1442371.A0A0D2JQC7"/>
<evidence type="ECO:0000259" key="3">
    <source>
        <dbReference type="Pfam" id="PF12813"/>
    </source>
</evidence>
<dbReference type="PANTHER" id="PTHR15665">
    <property type="entry name" value="ASTEROID PROTEIN"/>
    <property type="match status" value="1"/>
</dbReference>
<dbReference type="OrthoDB" id="5297549at2759"/>
<dbReference type="PANTHER" id="PTHR15665:SF1">
    <property type="entry name" value="PROTEIN ASTEROID HOMOLOG 1"/>
    <property type="match status" value="1"/>
</dbReference>
<comment type="similarity">
    <text evidence="1">Belongs to the asteroid family.</text>
</comment>
<protein>
    <recommendedName>
        <fullName evidence="3">Asteroid domain-containing protein</fullName>
    </recommendedName>
</protein>
<feature type="region of interest" description="Disordered" evidence="2">
    <location>
        <begin position="581"/>
        <end position="648"/>
    </location>
</feature>
<dbReference type="RefSeq" id="XP_016629680.1">
    <property type="nucleotide sequence ID" value="XM_016779173.1"/>
</dbReference>
<name>A0A0D2JQC7_9EURO</name>
<dbReference type="AlphaFoldDB" id="A0A0D2JQC7"/>